<dbReference type="Proteomes" id="UP000196655">
    <property type="component" value="Unassembled WGS sequence"/>
</dbReference>
<dbReference type="Gene3D" id="3.20.20.70">
    <property type="entry name" value="Aldolase class I"/>
    <property type="match status" value="1"/>
</dbReference>
<dbReference type="OrthoDB" id="9805277at2"/>
<comment type="caution">
    <text evidence="5">The sequence shown here is derived from an EMBL/GenBank/DDBJ whole genome shotgun (WGS) entry which is preliminary data.</text>
</comment>
<evidence type="ECO:0000313" key="5">
    <source>
        <dbReference type="EMBL" id="OWJ63748.1"/>
    </source>
</evidence>
<evidence type="ECO:0008006" key="7">
    <source>
        <dbReference type="Google" id="ProtNLM"/>
    </source>
</evidence>
<accession>A0A211ZEM7</accession>
<organism evidence="5 6">
    <name type="scientific">Inquilinus limosus</name>
    <dbReference type="NCBI Taxonomy" id="171674"/>
    <lineage>
        <taxon>Bacteria</taxon>
        <taxon>Pseudomonadati</taxon>
        <taxon>Pseudomonadota</taxon>
        <taxon>Alphaproteobacteria</taxon>
        <taxon>Rhodospirillales</taxon>
        <taxon>Rhodospirillaceae</taxon>
        <taxon>Inquilinus</taxon>
    </lineage>
</organism>
<gene>
    <name evidence="5" type="ORF">BWR60_28315</name>
</gene>
<keyword evidence="2" id="KW-0808">Transferase</keyword>
<sequence>MKKLIIEVRPNENAMRDANPHVPWSAEEIGRDAAECRDAGASMIHFHARTSTGGPNHSTAGYGAAIAAIRDRCDLLLAPSLANAPGATAAERIGNLRDNAGNPHTRSDFLVVEPGSVNLDLYEAGKGGFVSRDKVFINSYETVDFFLKEAKALGFAPYLTSFNVSWTRAVSALLETGAVKGPAPLLLVFGGPSFIAAHPGNRRGLEAQQAFLPQDGSVEWIACCHRGSVIPIATKIIAGGGHISIGLGDHPYREFGQPSNADLVRHIARMARAMGREVATPQEARAMLGLA</sequence>
<keyword evidence="3" id="KW-0479">Metal-binding</keyword>
<name>A0A211ZEM7_9PROT</name>
<comment type="cofactor">
    <cofactor evidence="1">
        <name>Zn(2+)</name>
        <dbReference type="ChEBI" id="CHEBI:29105"/>
    </cofactor>
</comment>
<dbReference type="InterPro" id="IPR013785">
    <property type="entry name" value="Aldolase_TIM"/>
</dbReference>
<keyword evidence="6" id="KW-1185">Reference proteome</keyword>
<evidence type="ECO:0000313" key="6">
    <source>
        <dbReference type="Proteomes" id="UP000196655"/>
    </source>
</evidence>
<proteinExistence type="predicted"/>
<dbReference type="Pfam" id="PF05853">
    <property type="entry name" value="BKACE"/>
    <property type="match status" value="1"/>
</dbReference>
<dbReference type="InterPro" id="IPR008567">
    <property type="entry name" value="BKACE"/>
</dbReference>
<evidence type="ECO:0000256" key="2">
    <source>
        <dbReference type="ARBA" id="ARBA00022679"/>
    </source>
</evidence>
<protein>
    <recommendedName>
        <fullName evidence="7">3-keto-5-aminohexanoate cleavage protein</fullName>
    </recommendedName>
</protein>
<dbReference type="GO" id="GO:0043720">
    <property type="term" value="F:3-keto-5-aminohexanoate cleavage activity"/>
    <property type="evidence" value="ECO:0007669"/>
    <property type="project" value="InterPro"/>
</dbReference>
<reference evidence="6" key="1">
    <citation type="submission" date="2017-05" db="EMBL/GenBank/DDBJ databases">
        <authorList>
            <person name="Macchi M."/>
            <person name="Festa S."/>
            <person name="Coppotelli B.M."/>
            <person name="Morelli I.S."/>
        </authorList>
    </citation>
    <scope>NUCLEOTIDE SEQUENCE [LARGE SCALE GENOMIC DNA]</scope>
    <source>
        <strain evidence="6">I</strain>
    </source>
</reference>
<dbReference type="RefSeq" id="WP_088155324.1">
    <property type="nucleotide sequence ID" value="NZ_NHON01000081.1"/>
</dbReference>
<dbReference type="AlphaFoldDB" id="A0A211ZEM7"/>
<dbReference type="PANTHER" id="PTHR37418:SF2">
    <property type="entry name" value="3-KETO-5-AMINOHEXANOATE CLEAVAGE ENZYME"/>
    <property type="match status" value="1"/>
</dbReference>
<dbReference type="PANTHER" id="PTHR37418">
    <property type="entry name" value="3-KETO-5-AMINOHEXANOATE CLEAVAGE ENZYME-RELATED"/>
    <property type="match status" value="1"/>
</dbReference>
<keyword evidence="4" id="KW-0862">Zinc</keyword>
<dbReference type="GO" id="GO:0046872">
    <property type="term" value="F:metal ion binding"/>
    <property type="evidence" value="ECO:0007669"/>
    <property type="project" value="UniProtKB-KW"/>
</dbReference>
<evidence type="ECO:0000256" key="4">
    <source>
        <dbReference type="ARBA" id="ARBA00022833"/>
    </source>
</evidence>
<dbReference type="EMBL" id="NHON01000081">
    <property type="protein sequence ID" value="OWJ63748.1"/>
    <property type="molecule type" value="Genomic_DNA"/>
</dbReference>
<evidence type="ECO:0000256" key="3">
    <source>
        <dbReference type="ARBA" id="ARBA00022723"/>
    </source>
</evidence>
<evidence type="ECO:0000256" key="1">
    <source>
        <dbReference type="ARBA" id="ARBA00001947"/>
    </source>
</evidence>